<gene>
    <name evidence="6" type="ORF">K503DRAFT_422520</name>
</gene>
<evidence type="ECO:0000259" key="5">
    <source>
        <dbReference type="PROSITE" id="PS51339"/>
    </source>
</evidence>
<proteinExistence type="inferred from homology"/>
<keyword evidence="7" id="KW-1185">Reference proteome</keyword>
<dbReference type="STRING" id="1314800.A0A1B7NB58"/>
<evidence type="ECO:0000313" key="6">
    <source>
        <dbReference type="EMBL" id="OAX42018.1"/>
    </source>
</evidence>
<accession>A0A1B7NB58</accession>
<dbReference type="InterPro" id="IPR010569">
    <property type="entry name" value="Myotubularin-like_Pase_dom"/>
</dbReference>
<dbReference type="GO" id="GO:0046856">
    <property type="term" value="P:phosphatidylinositol dephosphorylation"/>
    <property type="evidence" value="ECO:0007669"/>
    <property type="project" value="TreeGrafter"/>
</dbReference>
<feature type="compositionally biased region" description="Polar residues" evidence="4">
    <location>
        <begin position="730"/>
        <end position="745"/>
    </location>
</feature>
<feature type="binding site" evidence="3">
    <location>
        <begin position="219"/>
        <end position="222"/>
    </location>
    <ligand>
        <name>substrate</name>
    </ligand>
</feature>
<dbReference type="InterPro" id="IPR016130">
    <property type="entry name" value="Tyr_Pase_AS"/>
</dbReference>
<dbReference type="Pfam" id="PF06602">
    <property type="entry name" value="Myotub-related"/>
    <property type="match status" value="1"/>
</dbReference>
<dbReference type="CDD" id="cd17666">
    <property type="entry name" value="PTP-MTM-like_fungal"/>
    <property type="match status" value="1"/>
</dbReference>
<protein>
    <submittedName>
        <fullName evidence="6">Phosphatases II</fullName>
    </submittedName>
</protein>
<dbReference type="Proteomes" id="UP000092154">
    <property type="component" value="Unassembled WGS sequence"/>
</dbReference>
<evidence type="ECO:0000256" key="4">
    <source>
        <dbReference type="SAM" id="MobiDB-lite"/>
    </source>
</evidence>
<sequence length="847" mass="93798">MWVPYPLISLVLKLPQTLHGQSPLTFHTRMFETFSLSFEKERDAIDVFESVKELTVCTSVNQLYAFFYTPSPPYDATDGWSIYSPREEFGRMGVGSRTKAWRFTDINKDYAFSPTYPSRLVIPTRISDSTLRYASKYRSKCRIPALTYFHWANYGSITRSSQPMVGIKQNRSLQDEKLVEAIFQSHHYPESRPSSGPVYGATSTNLIVDARPTANAVANTAKGAGTENMDNYKDARKVYSGIDHIHAMRESLAKVVEVLREADNLAASASGSLPGEAQQLVVVDRQALRRSGWLRHMSNILEGTALIVRNIHINSSHVLIHCSDGWDRTSQLSALAQLCLDPYYRTIRGFQILIEKDWVSFGHKFLDRCGHLSSDKFFTSLPDTGGTSSGADAAQAFLVSVQNRFVSQSHLKETSPCFHQFLECVRQLQRQYPSRFEFNERFLRKLLYHLYSCQFGTFLYNCERERRAGEDGFIPSERAASIWDFFNSTSEQELNKNDSYDPSLDDPSSREPSADMGVLYPNAKDIRFWHELYGRTEEEMNGRLVVSQTKEGPEFVSSVDSLEDDPVNSIIAPVSMLLPSSPPKTPNLSAVPPSPNAGNASEILSAGLRGLWTSLPDIPQRIAGDNNPTSSPSLRPSGPPLRPSSPGSISSSPGRSRTVNSTDIFSNTGVRSVWGKLSSNATAAFSAVQDAYDGVAKDLKALPRPSGDNDEIQGKTSELQPREFLERSASRGTSHAHTIGSSYNPWDSMKPQKSMPVLPSDNPWSTTGPRQASSSRGLSEEPLPLDPTVAHPPRRLESEGLSGLRLPEQSHRIGVPDPTVVSGGSLVLEQEVKPPSTDTDPLGVGFL</sequence>
<feature type="region of interest" description="Disordered" evidence="4">
    <location>
        <begin position="617"/>
        <end position="663"/>
    </location>
</feature>
<dbReference type="PANTHER" id="PTHR10807">
    <property type="entry name" value="MYOTUBULARIN-RELATED"/>
    <property type="match status" value="1"/>
</dbReference>
<evidence type="ECO:0000256" key="1">
    <source>
        <dbReference type="ARBA" id="ARBA00007471"/>
    </source>
</evidence>
<dbReference type="FunCoup" id="A0A1B7NB58">
    <property type="interactions" value="195"/>
</dbReference>
<dbReference type="EMBL" id="KV448166">
    <property type="protein sequence ID" value="OAX42018.1"/>
    <property type="molecule type" value="Genomic_DNA"/>
</dbReference>
<dbReference type="GO" id="GO:0005737">
    <property type="term" value="C:cytoplasm"/>
    <property type="evidence" value="ECO:0007669"/>
    <property type="project" value="TreeGrafter"/>
</dbReference>
<dbReference type="PANTHER" id="PTHR10807:SF128">
    <property type="entry name" value="PHOSPHATIDYLINOSITOL-3,5-BISPHOSPHATE 3-PHOSPHATASE"/>
    <property type="match status" value="1"/>
</dbReference>
<dbReference type="InterPro" id="IPR030564">
    <property type="entry name" value="Myotubularin"/>
</dbReference>
<organism evidence="6 7">
    <name type="scientific">Rhizopogon vinicolor AM-OR11-026</name>
    <dbReference type="NCBI Taxonomy" id="1314800"/>
    <lineage>
        <taxon>Eukaryota</taxon>
        <taxon>Fungi</taxon>
        <taxon>Dikarya</taxon>
        <taxon>Basidiomycota</taxon>
        <taxon>Agaricomycotina</taxon>
        <taxon>Agaricomycetes</taxon>
        <taxon>Agaricomycetidae</taxon>
        <taxon>Boletales</taxon>
        <taxon>Suillineae</taxon>
        <taxon>Rhizopogonaceae</taxon>
        <taxon>Rhizopogon</taxon>
    </lineage>
</organism>
<evidence type="ECO:0000256" key="2">
    <source>
        <dbReference type="PIRSR" id="PIRSR630564-1"/>
    </source>
</evidence>
<dbReference type="GO" id="GO:0004438">
    <property type="term" value="F:phosphatidylinositol-3-phosphate phosphatase activity"/>
    <property type="evidence" value="ECO:0007669"/>
    <property type="project" value="TreeGrafter"/>
</dbReference>
<feature type="domain" description="Myotubularin phosphatase" evidence="5">
    <location>
        <begin position="79"/>
        <end position="533"/>
    </location>
</feature>
<reference evidence="6 7" key="1">
    <citation type="submission" date="2016-06" db="EMBL/GenBank/DDBJ databases">
        <title>Comparative genomics of the ectomycorrhizal sister species Rhizopogon vinicolor and Rhizopogon vesiculosus (Basidiomycota: Boletales) reveals a divergence of the mating type B locus.</title>
        <authorList>
            <consortium name="DOE Joint Genome Institute"/>
            <person name="Mujic A.B."/>
            <person name="Kuo A."/>
            <person name="Tritt A."/>
            <person name="Lipzen A."/>
            <person name="Chen C."/>
            <person name="Johnson J."/>
            <person name="Sharma A."/>
            <person name="Barry K."/>
            <person name="Grigoriev I.V."/>
            <person name="Spatafora J.W."/>
        </authorList>
    </citation>
    <scope>NUCLEOTIDE SEQUENCE [LARGE SCALE GENOMIC DNA]</scope>
    <source>
        <strain evidence="6 7">AM-OR11-026</strain>
    </source>
</reference>
<feature type="binding site" evidence="3">
    <location>
        <begin position="322"/>
        <end position="328"/>
    </location>
    <ligand>
        <name>substrate</name>
    </ligand>
</feature>
<dbReference type="GO" id="GO:0016020">
    <property type="term" value="C:membrane"/>
    <property type="evidence" value="ECO:0007669"/>
    <property type="project" value="TreeGrafter"/>
</dbReference>
<comment type="similarity">
    <text evidence="1">Belongs to the protein-tyrosine phosphatase family. Non-receptor class myotubularin subfamily.</text>
</comment>
<dbReference type="InParanoid" id="A0A1B7NB58"/>
<dbReference type="PROSITE" id="PS00383">
    <property type="entry name" value="TYR_PHOSPHATASE_1"/>
    <property type="match status" value="1"/>
</dbReference>
<feature type="compositionally biased region" description="Low complexity" evidence="4">
    <location>
        <begin position="644"/>
        <end position="657"/>
    </location>
</feature>
<evidence type="ECO:0000313" key="7">
    <source>
        <dbReference type="Proteomes" id="UP000092154"/>
    </source>
</evidence>
<dbReference type="Gene3D" id="2.30.29.30">
    <property type="entry name" value="Pleckstrin-homology domain (PH domain)/Phosphotyrosine-binding domain (PTB)"/>
    <property type="match status" value="1"/>
</dbReference>
<feature type="region of interest" description="Disordered" evidence="4">
    <location>
        <begin position="699"/>
        <end position="847"/>
    </location>
</feature>
<dbReference type="SUPFAM" id="SSF52799">
    <property type="entry name" value="(Phosphotyrosine protein) phosphatases II"/>
    <property type="match status" value="1"/>
</dbReference>
<dbReference type="AlphaFoldDB" id="A0A1B7NB58"/>
<dbReference type="PROSITE" id="PS51339">
    <property type="entry name" value="PPASE_MYOTUBULARIN"/>
    <property type="match status" value="1"/>
</dbReference>
<evidence type="ECO:0000256" key="3">
    <source>
        <dbReference type="PIRSR" id="PIRSR630564-2"/>
    </source>
</evidence>
<name>A0A1B7NB58_9AGAM</name>
<feature type="active site" description="Phosphocysteine intermediate" evidence="2">
    <location>
        <position position="322"/>
    </location>
</feature>
<feature type="region of interest" description="Disordered" evidence="4">
    <location>
        <begin position="493"/>
        <end position="516"/>
    </location>
</feature>
<feature type="compositionally biased region" description="Basic and acidic residues" evidence="4">
    <location>
        <begin position="720"/>
        <end position="729"/>
    </location>
</feature>
<feature type="compositionally biased region" description="Polar residues" evidence="4">
    <location>
        <begin position="762"/>
        <end position="777"/>
    </location>
</feature>
<dbReference type="InterPro" id="IPR029021">
    <property type="entry name" value="Prot-tyrosine_phosphatase-like"/>
</dbReference>
<dbReference type="InterPro" id="IPR011993">
    <property type="entry name" value="PH-like_dom_sf"/>
</dbReference>
<dbReference type="OrthoDB" id="271628at2759"/>